<evidence type="ECO:0000256" key="3">
    <source>
        <dbReference type="ARBA" id="ARBA00022692"/>
    </source>
</evidence>
<organism evidence="12 13">
    <name type="scientific">Agrocybe pediades</name>
    <dbReference type="NCBI Taxonomy" id="84607"/>
    <lineage>
        <taxon>Eukaryota</taxon>
        <taxon>Fungi</taxon>
        <taxon>Dikarya</taxon>
        <taxon>Basidiomycota</taxon>
        <taxon>Agaricomycotina</taxon>
        <taxon>Agaricomycetes</taxon>
        <taxon>Agaricomycetidae</taxon>
        <taxon>Agaricales</taxon>
        <taxon>Agaricineae</taxon>
        <taxon>Strophariaceae</taxon>
        <taxon>Agrocybe</taxon>
    </lineage>
</organism>
<name>A0A8H4R7M7_9AGAR</name>
<gene>
    <name evidence="12" type="ORF">D9613_001958</name>
</gene>
<dbReference type="InterPro" id="IPR019008">
    <property type="entry name" value="Beta_sandwich_EMC7"/>
</dbReference>
<comment type="caution">
    <text evidence="12">The sequence shown here is derived from an EMBL/GenBank/DDBJ whole genome shotgun (WGS) entry which is preliminary data.</text>
</comment>
<feature type="signal peptide" evidence="10">
    <location>
        <begin position="1"/>
        <end position="19"/>
    </location>
</feature>
<accession>A0A8H4R7M7</accession>
<dbReference type="Proteomes" id="UP000521872">
    <property type="component" value="Unassembled WGS sequence"/>
</dbReference>
<evidence type="ECO:0000313" key="13">
    <source>
        <dbReference type="Proteomes" id="UP000521872"/>
    </source>
</evidence>
<evidence type="ECO:0000256" key="7">
    <source>
        <dbReference type="ARBA" id="ARBA00023277"/>
    </source>
</evidence>
<reference evidence="12 13" key="1">
    <citation type="submission" date="2019-12" db="EMBL/GenBank/DDBJ databases">
        <authorList>
            <person name="Floudas D."/>
            <person name="Bentzer J."/>
            <person name="Ahren D."/>
            <person name="Johansson T."/>
            <person name="Persson P."/>
            <person name="Tunlid A."/>
        </authorList>
    </citation>
    <scope>NUCLEOTIDE SEQUENCE [LARGE SCALE GENOMIC DNA]</scope>
    <source>
        <strain evidence="12 13">CBS 102.39</strain>
    </source>
</reference>
<sequence>MARIPIFFLFLSFITLTDALDIAGKIAWNAACPNATTLGQARASLNEGAYSGGINSRGEFTIPDVPEGTYILSILAHDFYFDQVRVDLLPNDTLPEIRPYVPGTPLDPPSSIVLPYPIVLSARDKFNYFVPPESFNLASMLANPMMLLMVGGAGMMLLMPYLIKNLDPEALEELKEQQSKMSGLQSALQSGDFKAGLSSIMSAVDDQGQSSSTTPSKSGSSARQTRGNNRKAKR</sequence>
<dbReference type="SUPFAM" id="SSF49452">
    <property type="entry name" value="Starch-binding domain-like"/>
    <property type="match status" value="1"/>
</dbReference>
<keyword evidence="4 10" id="KW-0732">Signal</keyword>
<dbReference type="PANTHER" id="PTHR13605">
    <property type="entry name" value="ER MEMBRANE PROTEIN COMPLEX SUBUNIT 7"/>
    <property type="match status" value="1"/>
</dbReference>
<dbReference type="Pfam" id="PF09430">
    <property type="entry name" value="EMC7_beta-sandw"/>
    <property type="match status" value="1"/>
</dbReference>
<dbReference type="GO" id="GO:0030246">
    <property type="term" value="F:carbohydrate binding"/>
    <property type="evidence" value="ECO:0007669"/>
    <property type="project" value="InterPro"/>
</dbReference>
<keyword evidence="8" id="KW-0624">Polysaccharide degradation</keyword>
<keyword evidence="7" id="KW-0119">Carbohydrate metabolism</keyword>
<dbReference type="InterPro" id="IPR013784">
    <property type="entry name" value="Carb-bd-like_fold"/>
</dbReference>
<comment type="subcellular location">
    <subcellularLocation>
        <location evidence="1">Membrane</location>
        <topology evidence="1">Single-pass membrane protein</topology>
    </subcellularLocation>
</comment>
<evidence type="ECO:0000256" key="10">
    <source>
        <dbReference type="SAM" id="SignalP"/>
    </source>
</evidence>
<evidence type="ECO:0000313" key="12">
    <source>
        <dbReference type="EMBL" id="KAF4623868.1"/>
    </source>
</evidence>
<evidence type="ECO:0000256" key="1">
    <source>
        <dbReference type="ARBA" id="ARBA00004167"/>
    </source>
</evidence>
<feature type="region of interest" description="Disordered" evidence="9">
    <location>
        <begin position="204"/>
        <end position="234"/>
    </location>
</feature>
<feature type="chain" id="PRO_5034133882" description="ER membrane protein complex subunit 7 beta-sandwich domain-containing protein" evidence="10">
    <location>
        <begin position="20"/>
        <end position="234"/>
    </location>
</feature>
<dbReference type="GO" id="GO:0072546">
    <property type="term" value="C:EMC complex"/>
    <property type="evidence" value="ECO:0007669"/>
    <property type="project" value="TreeGrafter"/>
</dbReference>
<dbReference type="GO" id="GO:0000272">
    <property type="term" value="P:polysaccharide catabolic process"/>
    <property type="evidence" value="ECO:0007669"/>
    <property type="project" value="UniProtKB-KW"/>
</dbReference>
<evidence type="ECO:0000256" key="4">
    <source>
        <dbReference type="ARBA" id="ARBA00022729"/>
    </source>
</evidence>
<protein>
    <recommendedName>
        <fullName evidence="11">ER membrane protein complex subunit 7 beta-sandwich domain-containing protein</fullName>
    </recommendedName>
</protein>
<dbReference type="InterPro" id="IPR039163">
    <property type="entry name" value="EMC7"/>
</dbReference>
<dbReference type="AlphaFoldDB" id="A0A8H4R7M7"/>
<keyword evidence="6" id="KW-0472">Membrane</keyword>
<keyword evidence="5" id="KW-1133">Transmembrane helix</keyword>
<keyword evidence="3" id="KW-0812">Transmembrane</keyword>
<feature type="domain" description="ER membrane protein complex subunit 7 beta-sandwich" evidence="11">
    <location>
        <begin position="38"/>
        <end position="148"/>
    </location>
</feature>
<evidence type="ECO:0000256" key="5">
    <source>
        <dbReference type="ARBA" id="ARBA00022989"/>
    </source>
</evidence>
<evidence type="ECO:0000256" key="9">
    <source>
        <dbReference type="SAM" id="MobiDB-lite"/>
    </source>
</evidence>
<keyword evidence="13" id="KW-1185">Reference proteome</keyword>
<evidence type="ECO:0000256" key="8">
    <source>
        <dbReference type="ARBA" id="ARBA00023326"/>
    </source>
</evidence>
<dbReference type="Gene3D" id="2.60.40.1120">
    <property type="entry name" value="Carboxypeptidase-like, regulatory domain"/>
    <property type="match status" value="1"/>
</dbReference>
<evidence type="ECO:0000256" key="6">
    <source>
        <dbReference type="ARBA" id="ARBA00023136"/>
    </source>
</evidence>
<comment type="similarity">
    <text evidence="2">Belongs to the EMC7 family.</text>
</comment>
<feature type="compositionally biased region" description="Low complexity" evidence="9">
    <location>
        <begin position="207"/>
        <end position="221"/>
    </location>
</feature>
<evidence type="ECO:0000256" key="2">
    <source>
        <dbReference type="ARBA" id="ARBA00008880"/>
    </source>
</evidence>
<dbReference type="EMBL" id="JAACJL010000001">
    <property type="protein sequence ID" value="KAF4623868.1"/>
    <property type="molecule type" value="Genomic_DNA"/>
</dbReference>
<proteinExistence type="inferred from homology"/>
<dbReference type="PANTHER" id="PTHR13605:SF4">
    <property type="entry name" value="ER MEMBRANE PROTEIN COMPLEX SUBUNIT 7"/>
    <property type="match status" value="1"/>
</dbReference>
<evidence type="ECO:0000259" key="11">
    <source>
        <dbReference type="Pfam" id="PF09430"/>
    </source>
</evidence>